<feature type="non-terminal residue" evidence="2">
    <location>
        <position position="1"/>
    </location>
</feature>
<dbReference type="OrthoDB" id="5989213at2759"/>
<keyword evidence="3" id="KW-1185">Reference proteome</keyword>
<dbReference type="GO" id="GO:0032797">
    <property type="term" value="C:SMN complex"/>
    <property type="evidence" value="ECO:0007669"/>
    <property type="project" value="InterPro"/>
</dbReference>
<dbReference type="GO" id="GO:0000387">
    <property type="term" value="P:spliceosomal snRNP assembly"/>
    <property type="evidence" value="ECO:0007669"/>
    <property type="project" value="InterPro"/>
</dbReference>
<feature type="compositionally biased region" description="Acidic residues" evidence="1">
    <location>
        <begin position="82"/>
        <end position="99"/>
    </location>
</feature>
<dbReference type="Proteomes" id="UP000727407">
    <property type="component" value="Unassembled WGS sequence"/>
</dbReference>
<proteinExistence type="predicted"/>
<comment type="caution">
    <text evidence="2">The sequence shown here is derived from an EMBL/GenBank/DDBJ whole genome shotgun (WGS) entry which is preliminary data.</text>
</comment>
<dbReference type="PANTHER" id="PTHR16238:SF7">
    <property type="entry name" value="GEM-ASSOCIATED PROTEIN 8"/>
    <property type="match status" value="1"/>
</dbReference>
<dbReference type="InterPro" id="IPR034754">
    <property type="entry name" value="GEMIN8"/>
</dbReference>
<evidence type="ECO:0000313" key="3">
    <source>
        <dbReference type="Proteomes" id="UP000727407"/>
    </source>
</evidence>
<dbReference type="EMBL" id="QNUK01000044">
    <property type="protein sequence ID" value="KAF5905465.1"/>
    <property type="molecule type" value="Genomic_DNA"/>
</dbReference>
<name>A0A8J4UVY6_CLAMG</name>
<dbReference type="Pfam" id="PF15348">
    <property type="entry name" value="GEMIN8"/>
    <property type="match status" value="1"/>
</dbReference>
<sequence length="124" mass="15093">DSQDLWYTHPVYTRYWQHYQQAMSWYQRHRQAYSKAIQAAYNPALYPVFPTPSCRYTDWQDEETVDRVPTQTRRWKKKEEGNPEIEEGSESSEESELEYDVSKMDITAELRQYFAQTERHKEEL</sequence>
<dbReference type="PANTHER" id="PTHR16238">
    <property type="entry name" value="GEM-ASSOCIATED PROTEIN 8"/>
    <property type="match status" value="1"/>
</dbReference>
<organism evidence="2 3">
    <name type="scientific">Clarias magur</name>
    <name type="common">Asian catfish</name>
    <name type="synonym">Macropteronotus magur</name>
    <dbReference type="NCBI Taxonomy" id="1594786"/>
    <lineage>
        <taxon>Eukaryota</taxon>
        <taxon>Metazoa</taxon>
        <taxon>Chordata</taxon>
        <taxon>Craniata</taxon>
        <taxon>Vertebrata</taxon>
        <taxon>Euteleostomi</taxon>
        <taxon>Actinopterygii</taxon>
        <taxon>Neopterygii</taxon>
        <taxon>Teleostei</taxon>
        <taxon>Ostariophysi</taxon>
        <taxon>Siluriformes</taxon>
        <taxon>Clariidae</taxon>
        <taxon>Clarias</taxon>
    </lineage>
</organism>
<dbReference type="AlphaFoldDB" id="A0A8J4UVY6"/>
<feature type="region of interest" description="Disordered" evidence="1">
    <location>
        <begin position="60"/>
        <end position="99"/>
    </location>
</feature>
<feature type="non-terminal residue" evidence="2">
    <location>
        <position position="124"/>
    </location>
</feature>
<protein>
    <submittedName>
        <fullName evidence="2">Gem-associated protein 8 isoform X2</fullName>
    </submittedName>
</protein>
<reference evidence="2" key="1">
    <citation type="submission" date="2020-07" db="EMBL/GenBank/DDBJ databases">
        <title>Clarias magur genome sequencing, assembly and annotation.</title>
        <authorList>
            <person name="Kushwaha B."/>
            <person name="Kumar R."/>
            <person name="Das P."/>
            <person name="Joshi C.G."/>
            <person name="Kumar D."/>
            <person name="Nagpure N.S."/>
            <person name="Pandey M."/>
            <person name="Agarwal S."/>
            <person name="Srivastava S."/>
            <person name="Singh M."/>
            <person name="Sahoo L."/>
            <person name="Jayasankar P."/>
            <person name="Meher P.K."/>
            <person name="Koringa P.G."/>
            <person name="Iquebal M.A."/>
            <person name="Das S.P."/>
            <person name="Bit A."/>
            <person name="Patnaik S."/>
            <person name="Patel N."/>
            <person name="Shah T.M."/>
            <person name="Hinsu A."/>
            <person name="Jena J.K."/>
        </authorList>
    </citation>
    <scope>NUCLEOTIDE SEQUENCE</scope>
    <source>
        <strain evidence="2">CIFAMagur01</strain>
        <tissue evidence="2">Testis</tissue>
    </source>
</reference>
<evidence type="ECO:0000256" key="1">
    <source>
        <dbReference type="SAM" id="MobiDB-lite"/>
    </source>
</evidence>
<accession>A0A8J4UVY6</accession>
<gene>
    <name evidence="2" type="primary">gemin8</name>
    <name evidence="2" type="ORF">DAT39_004778</name>
</gene>
<evidence type="ECO:0000313" key="2">
    <source>
        <dbReference type="EMBL" id="KAF5905465.1"/>
    </source>
</evidence>